<feature type="region of interest" description="Disordered" evidence="1">
    <location>
        <begin position="1"/>
        <end position="20"/>
    </location>
</feature>
<keyword evidence="3" id="KW-1185">Reference proteome</keyword>
<dbReference type="AlphaFoldDB" id="A0AAD6VK98"/>
<evidence type="ECO:0000313" key="3">
    <source>
        <dbReference type="Proteomes" id="UP001219525"/>
    </source>
</evidence>
<sequence length="395" mass="43678">MSYVSSQAPTHSQHLIQTHGTSHRLEGVALRVIVNEASDMDSEGSGDELLAAFDGEPSEIVMDDDPMSGFVPPTWKRRAEEDLREEEQDQPCRRTRRESRGNACTRSPELVDSETCHRDTEITSVGMLPFASSTSKMVFHHVKPKLSELKLAHRAGFRGWIDFAVGSPTTGTGGQSKPAREAINADLPPLTSNSRHKMAVRVSAAALLAALRDTFLGILADFVTCFAQSNIPSNTCDTSKKFAKKGDLTYIEGASVNCSLLTLKLAWCLNSDQKCKKKVEVIDRNHVRNQLDAPVNIYLSVKNYWEAPLWITAQSIAETSVTGPFRAADSLSPDLESTHRECRTSMQSEVGPGNQDTIVHGGWTSPHGITASDALTSSTRPKQWQCKMRWWFKYK</sequence>
<organism evidence="2 3">
    <name type="scientific">Mycena pura</name>
    <dbReference type="NCBI Taxonomy" id="153505"/>
    <lineage>
        <taxon>Eukaryota</taxon>
        <taxon>Fungi</taxon>
        <taxon>Dikarya</taxon>
        <taxon>Basidiomycota</taxon>
        <taxon>Agaricomycotina</taxon>
        <taxon>Agaricomycetes</taxon>
        <taxon>Agaricomycetidae</taxon>
        <taxon>Agaricales</taxon>
        <taxon>Marasmiineae</taxon>
        <taxon>Mycenaceae</taxon>
        <taxon>Mycena</taxon>
    </lineage>
</organism>
<accession>A0AAD6VK98</accession>
<reference evidence="2" key="1">
    <citation type="submission" date="2023-03" db="EMBL/GenBank/DDBJ databases">
        <title>Massive genome expansion in bonnet fungi (Mycena s.s.) driven by repeated elements and novel gene families across ecological guilds.</title>
        <authorList>
            <consortium name="Lawrence Berkeley National Laboratory"/>
            <person name="Harder C.B."/>
            <person name="Miyauchi S."/>
            <person name="Viragh M."/>
            <person name="Kuo A."/>
            <person name="Thoen E."/>
            <person name="Andreopoulos B."/>
            <person name="Lu D."/>
            <person name="Skrede I."/>
            <person name="Drula E."/>
            <person name="Henrissat B."/>
            <person name="Morin E."/>
            <person name="Kohler A."/>
            <person name="Barry K."/>
            <person name="LaButti K."/>
            <person name="Morin E."/>
            <person name="Salamov A."/>
            <person name="Lipzen A."/>
            <person name="Mereny Z."/>
            <person name="Hegedus B."/>
            <person name="Baldrian P."/>
            <person name="Stursova M."/>
            <person name="Weitz H."/>
            <person name="Taylor A."/>
            <person name="Grigoriev I.V."/>
            <person name="Nagy L.G."/>
            <person name="Martin F."/>
            <person name="Kauserud H."/>
        </authorList>
    </citation>
    <scope>NUCLEOTIDE SEQUENCE</scope>
    <source>
        <strain evidence="2">9144</strain>
    </source>
</reference>
<evidence type="ECO:0000256" key="1">
    <source>
        <dbReference type="SAM" id="MobiDB-lite"/>
    </source>
</evidence>
<dbReference type="Proteomes" id="UP001219525">
    <property type="component" value="Unassembled WGS sequence"/>
</dbReference>
<gene>
    <name evidence="2" type="ORF">GGX14DRAFT_391941</name>
</gene>
<comment type="caution">
    <text evidence="2">The sequence shown here is derived from an EMBL/GenBank/DDBJ whole genome shotgun (WGS) entry which is preliminary data.</text>
</comment>
<proteinExistence type="predicted"/>
<dbReference type="EMBL" id="JARJCW010000017">
    <property type="protein sequence ID" value="KAJ7215508.1"/>
    <property type="molecule type" value="Genomic_DNA"/>
</dbReference>
<protein>
    <submittedName>
        <fullName evidence="2">Uncharacterized protein</fullName>
    </submittedName>
</protein>
<name>A0AAD6VK98_9AGAR</name>
<feature type="region of interest" description="Disordered" evidence="1">
    <location>
        <begin position="79"/>
        <end position="116"/>
    </location>
</feature>
<evidence type="ECO:0000313" key="2">
    <source>
        <dbReference type="EMBL" id="KAJ7215508.1"/>
    </source>
</evidence>